<protein>
    <submittedName>
        <fullName evidence="1">Uncharacterized protein</fullName>
    </submittedName>
</protein>
<dbReference type="InterPro" id="IPR027408">
    <property type="entry name" value="PNPase/RNase_PH_dom_sf"/>
</dbReference>
<evidence type="ECO:0000313" key="2">
    <source>
        <dbReference type="Proteomes" id="UP000091820"/>
    </source>
</evidence>
<proteinExistence type="predicted"/>
<sequence length="87" mass="9574">MNSSANAAPEFEDGDDLALKLADTFANMYESSLVFDLKDSCILLLRQRLKLYMLRYCLQFLNVSTSNTLQCGGNLFDAVSLAAKAAL</sequence>
<reference evidence="1" key="2">
    <citation type="submission" date="2020-05" db="UniProtKB">
        <authorList>
            <consortium name="EnsemblMetazoa"/>
        </authorList>
    </citation>
    <scope>IDENTIFICATION</scope>
    <source>
        <strain evidence="1">IAEA</strain>
    </source>
</reference>
<dbReference type="Gene3D" id="3.30.230.70">
    <property type="entry name" value="GHMP Kinase, N-terminal domain"/>
    <property type="match status" value="1"/>
</dbReference>
<dbReference type="Proteomes" id="UP000091820">
    <property type="component" value="Unassembled WGS sequence"/>
</dbReference>
<reference evidence="2" key="1">
    <citation type="submission" date="2014-03" db="EMBL/GenBank/DDBJ databases">
        <authorList>
            <person name="Aksoy S."/>
            <person name="Warren W."/>
            <person name="Wilson R.K."/>
        </authorList>
    </citation>
    <scope>NUCLEOTIDE SEQUENCE [LARGE SCALE GENOMIC DNA]</scope>
    <source>
        <strain evidence="2">IAEA</strain>
    </source>
</reference>
<organism evidence="1 2">
    <name type="scientific">Glossina brevipalpis</name>
    <dbReference type="NCBI Taxonomy" id="37001"/>
    <lineage>
        <taxon>Eukaryota</taxon>
        <taxon>Metazoa</taxon>
        <taxon>Ecdysozoa</taxon>
        <taxon>Arthropoda</taxon>
        <taxon>Hexapoda</taxon>
        <taxon>Insecta</taxon>
        <taxon>Pterygota</taxon>
        <taxon>Neoptera</taxon>
        <taxon>Endopterygota</taxon>
        <taxon>Diptera</taxon>
        <taxon>Brachycera</taxon>
        <taxon>Muscomorpha</taxon>
        <taxon>Hippoboscoidea</taxon>
        <taxon>Glossinidae</taxon>
        <taxon>Glossina</taxon>
    </lineage>
</organism>
<dbReference type="AlphaFoldDB" id="A0A1A9WBS2"/>
<accession>A0A1A9WBS2</accession>
<dbReference type="VEuPathDB" id="VectorBase:GBRI013734"/>
<evidence type="ECO:0000313" key="1">
    <source>
        <dbReference type="EnsemblMetazoa" id="GBRI013734-PA"/>
    </source>
</evidence>
<keyword evidence="2" id="KW-1185">Reference proteome</keyword>
<dbReference type="EnsemblMetazoa" id="GBRI013734-RA">
    <property type="protein sequence ID" value="GBRI013734-PA"/>
    <property type="gene ID" value="GBRI013734"/>
</dbReference>
<dbReference type="STRING" id="37001.A0A1A9WBS2"/>
<name>A0A1A9WBS2_9MUSC</name>